<evidence type="ECO:0000256" key="1">
    <source>
        <dbReference type="SAM" id="MobiDB-lite"/>
    </source>
</evidence>
<evidence type="ECO:0000313" key="3">
    <source>
        <dbReference type="Proteomes" id="UP000325313"/>
    </source>
</evidence>
<organism evidence="2 3">
    <name type="scientific">Puccinia graminis f. sp. tritici</name>
    <dbReference type="NCBI Taxonomy" id="56615"/>
    <lineage>
        <taxon>Eukaryota</taxon>
        <taxon>Fungi</taxon>
        <taxon>Dikarya</taxon>
        <taxon>Basidiomycota</taxon>
        <taxon>Pucciniomycotina</taxon>
        <taxon>Pucciniomycetes</taxon>
        <taxon>Pucciniales</taxon>
        <taxon>Pucciniaceae</taxon>
        <taxon>Puccinia</taxon>
    </lineage>
</organism>
<feature type="region of interest" description="Disordered" evidence="1">
    <location>
        <begin position="25"/>
        <end position="68"/>
    </location>
</feature>
<dbReference type="GO" id="GO:0006338">
    <property type="term" value="P:chromatin remodeling"/>
    <property type="evidence" value="ECO:0007669"/>
    <property type="project" value="InterPro"/>
</dbReference>
<name>A0A5B0RRV9_PUCGR</name>
<dbReference type="EMBL" id="VDEP01000169">
    <property type="protein sequence ID" value="KAA1127324.1"/>
    <property type="molecule type" value="Genomic_DNA"/>
</dbReference>
<dbReference type="InterPro" id="IPR006939">
    <property type="entry name" value="SNF5"/>
</dbReference>
<reference evidence="2 3" key="1">
    <citation type="submission" date="2019-05" db="EMBL/GenBank/DDBJ databases">
        <title>Emergence of the Ug99 lineage of the wheat stem rust pathogen through somatic hybridization.</title>
        <authorList>
            <person name="Li F."/>
            <person name="Upadhyaya N.M."/>
            <person name="Sperschneider J."/>
            <person name="Matny O."/>
            <person name="Nguyen-Phuc H."/>
            <person name="Mago R."/>
            <person name="Raley C."/>
            <person name="Miller M.E."/>
            <person name="Silverstein K.A.T."/>
            <person name="Henningsen E."/>
            <person name="Hirsch C.D."/>
            <person name="Visser B."/>
            <person name="Pretorius Z.A."/>
            <person name="Steffenson B.J."/>
            <person name="Schwessinger B."/>
            <person name="Dodds P.N."/>
            <person name="Figueroa M."/>
        </authorList>
    </citation>
    <scope>NUCLEOTIDE SEQUENCE [LARGE SCALE GENOMIC DNA]</scope>
    <source>
        <strain evidence="2 3">Ug99</strain>
    </source>
</reference>
<sequence>MVNRGQGYPFIRYTSSSIGIRCSHPIRSTALNPSPSSSRHPHHHKPPIQNSDHPASFSTNLQSPPKQTVITPAGKASILNHWSSKDQAHENATFHGRRQKRMYNLCSFLWRCTRRCTLRLARRCQPLNRTLGRFRLQMPVELDRPATVGKRMTRPRLKLSKHDLKIISNTEEVLVPIRLEIELEHCKLRDTFTGNLKEPVVTPEQFAIHLCEDLILPIQHFSGPIVSAIREQSEEYELHENL</sequence>
<protein>
    <submittedName>
        <fullName evidence="2">SWI/SNF chromatin-remodeling complex subunit</fullName>
    </submittedName>
</protein>
<comment type="caution">
    <text evidence="2">The sequence shown here is derived from an EMBL/GenBank/DDBJ whole genome shotgun (WGS) entry which is preliminary data.</text>
</comment>
<accession>A0A5B0RRV9</accession>
<dbReference type="AlphaFoldDB" id="A0A5B0RRV9"/>
<dbReference type="Proteomes" id="UP000325313">
    <property type="component" value="Unassembled WGS sequence"/>
</dbReference>
<dbReference type="GO" id="GO:0000228">
    <property type="term" value="C:nuclear chromosome"/>
    <property type="evidence" value="ECO:0007669"/>
    <property type="project" value="InterPro"/>
</dbReference>
<evidence type="ECO:0000313" key="2">
    <source>
        <dbReference type="EMBL" id="KAA1127324.1"/>
    </source>
</evidence>
<gene>
    <name evidence="2" type="primary">SNF5_5</name>
    <name evidence="2" type="ORF">PGTUg99_034952</name>
</gene>
<dbReference type="Pfam" id="PF04855">
    <property type="entry name" value="SNF5"/>
    <property type="match status" value="1"/>
</dbReference>
<proteinExistence type="predicted"/>
<feature type="compositionally biased region" description="Polar residues" evidence="1">
    <location>
        <begin position="48"/>
        <end position="68"/>
    </location>
</feature>